<name>A0ACB5R746_9CLOT</name>
<gene>
    <name evidence="1" type="ORF">rsdtw13_01680</name>
</gene>
<keyword evidence="2" id="KW-1185">Reference proteome</keyword>
<proteinExistence type="predicted"/>
<sequence length="331" mass="40459">MKVKDVIEEQYDLKVINYDKLKNIYKIVTDEGVFVLKIIRYERKHLNFILEAMNHLQRNEFKSVPRFVQTKEHKDYIEFGDCYAYLIPWIYSRLSNYDNPFDLRCVSKKLAELHNCSEGFIITEDMNPRIYWGRWIEIFTTRAEEILDFKKRIYQKVKKSNFDKLYLEMIEGEISRVNRVLEKLEKSNYIEYMNKEVMKLGFCHHDYAHHNILIDEKGQITVIDFDYCILDTHLHDLCSLMIRTMKDGKWDMNTTKIILDSYGQCKEIVKEDIPIMDAFIEFPQQYWQIGLQYYWEMQPWEEDFFIEKLMKYREDVKDREEFVEEFSYYKV</sequence>
<organism evidence="1 2">
    <name type="scientific">Inconstantimicrobium mannanitabidum</name>
    <dbReference type="NCBI Taxonomy" id="1604901"/>
    <lineage>
        <taxon>Bacteria</taxon>
        <taxon>Bacillati</taxon>
        <taxon>Bacillota</taxon>
        <taxon>Clostridia</taxon>
        <taxon>Eubacteriales</taxon>
        <taxon>Clostridiaceae</taxon>
        <taxon>Inconstantimicrobium</taxon>
    </lineage>
</organism>
<comment type="caution">
    <text evidence="1">The sequence shown here is derived from an EMBL/GenBank/DDBJ whole genome shotgun (WGS) entry which is preliminary data.</text>
</comment>
<evidence type="ECO:0000313" key="2">
    <source>
        <dbReference type="Proteomes" id="UP001058074"/>
    </source>
</evidence>
<reference evidence="1" key="1">
    <citation type="journal article" date="2025" name="Int. J. Syst. Evol. Microbiol.">
        <title>Inconstantimicrobium mannanitabidum sp. nov., a novel member of the family Clostridiaceae isolated from anoxic soil under the treatment of reductive soil disinfestation.</title>
        <authorList>
            <person name="Ueki A."/>
            <person name="Tonouchi A."/>
            <person name="Honma S."/>
            <person name="Kaku N."/>
            <person name="Ueki K."/>
        </authorList>
    </citation>
    <scope>NUCLEOTIDE SEQUENCE</scope>
    <source>
        <strain evidence="1">TW13</strain>
    </source>
</reference>
<dbReference type="Proteomes" id="UP001058074">
    <property type="component" value="Unassembled WGS sequence"/>
</dbReference>
<evidence type="ECO:0000313" key="1">
    <source>
        <dbReference type="EMBL" id="GKX64910.1"/>
    </source>
</evidence>
<accession>A0ACB5R746</accession>
<protein>
    <submittedName>
        <fullName evidence="1">Spore coat protein</fullName>
    </submittedName>
</protein>
<dbReference type="EMBL" id="BROD01000001">
    <property type="protein sequence ID" value="GKX64910.1"/>
    <property type="molecule type" value="Genomic_DNA"/>
</dbReference>